<keyword evidence="9" id="KW-1185">Reference proteome</keyword>
<evidence type="ECO:0000313" key="9">
    <source>
        <dbReference type="Proteomes" id="UP001162031"/>
    </source>
</evidence>
<reference evidence="8" key="1">
    <citation type="submission" date="2022-12" db="EMBL/GenBank/DDBJ databases">
        <authorList>
            <person name="Webb A."/>
        </authorList>
    </citation>
    <scope>NUCLEOTIDE SEQUENCE</scope>
    <source>
        <strain evidence="8">Hp1</strain>
    </source>
</reference>
<dbReference type="AlphaFoldDB" id="A0AAV0V1L5"/>
<name>A0AAV0V1L5_HYABA</name>
<dbReference type="Pfam" id="PF00069">
    <property type="entry name" value="Pkinase"/>
    <property type="match status" value="1"/>
</dbReference>
<keyword evidence="3" id="KW-0547">Nucleotide-binding</keyword>
<evidence type="ECO:0000256" key="4">
    <source>
        <dbReference type="ARBA" id="ARBA00022777"/>
    </source>
</evidence>
<evidence type="ECO:0000256" key="1">
    <source>
        <dbReference type="ARBA" id="ARBA00022527"/>
    </source>
</evidence>
<keyword evidence="2" id="KW-0808">Transferase</keyword>
<accession>A0AAV0V1L5</accession>
<dbReference type="PANTHER" id="PTHR24345:SF91">
    <property type="entry name" value="SERINE_THREONINE-PROTEIN KINASE PLK4"/>
    <property type="match status" value="1"/>
</dbReference>
<evidence type="ECO:0000256" key="2">
    <source>
        <dbReference type="ARBA" id="ARBA00022679"/>
    </source>
</evidence>
<evidence type="ECO:0000259" key="7">
    <source>
        <dbReference type="PROSITE" id="PS50011"/>
    </source>
</evidence>
<dbReference type="InterPro" id="IPR000719">
    <property type="entry name" value="Prot_kinase_dom"/>
</dbReference>
<organism evidence="8 9">
    <name type="scientific">Hyaloperonospora brassicae</name>
    <name type="common">Brassica downy mildew</name>
    <name type="synonym">Peronospora brassicae</name>
    <dbReference type="NCBI Taxonomy" id="162125"/>
    <lineage>
        <taxon>Eukaryota</taxon>
        <taxon>Sar</taxon>
        <taxon>Stramenopiles</taxon>
        <taxon>Oomycota</taxon>
        <taxon>Peronosporomycetes</taxon>
        <taxon>Peronosporales</taxon>
        <taxon>Peronosporaceae</taxon>
        <taxon>Hyaloperonospora</taxon>
    </lineage>
</organism>
<evidence type="ECO:0000256" key="5">
    <source>
        <dbReference type="ARBA" id="ARBA00022840"/>
    </source>
</evidence>
<dbReference type="FunFam" id="1.10.510.10:FF:000753">
    <property type="entry name" value="CAMK/CAMKL protein kinase"/>
    <property type="match status" value="1"/>
</dbReference>
<evidence type="ECO:0000256" key="3">
    <source>
        <dbReference type="ARBA" id="ARBA00022741"/>
    </source>
</evidence>
<feature type="compositionally biased region" description="Acidic residues" evidence="6">
    <location>
        <begin position="72"/>
        <end position="81"/>
    </location>
</feature>
<sequence>MTIHSPLVANTVVSTRSPARGDLGRYVFRKNLRDTLYGETALYHDTHLQKLVVLKRISLSLLHQHQQQQQQQEEDDEEERDETAGTVREDPLNERAVMQLLDDPLLACAPGRTSIVAYEREGFFAVQDSVFVAMEFCTGGDLYDYVTAQPTRRLQETDALALVAQVASGLSFLHAMGVAHRDLSLENVLLENGRAKLCDFGVSVTTAHDDCASQRVGKYYYRAPEVGHGAKRYDPKAADVWSLGVLLLILLTGSPLFVDEQARAPTLRVLQKYGVGKLLELWGVRQDVSTSTVKLLALMLQVEPLRRVSADDVAHHPLLQPRACVTVGPTAPCTGIKCSQVGTI</sequence>
<keyword evidence="5" id="KW-0067">ATP-binding</keyword>
<keyword evidence="4" id="KW-0418">Kinase</keyword>
<protein>
    <recommendedName>
        <fullName evidence="7">Protein kinase domain-containing protein</fullName>
    </recommendedName>
</protein>
<dbReference type="SUPFAM" id="SSF56112">
    <property type="entry name" value="Protein kinase-like (PK-like)"/>
    <property type="match status" value="1"/>
</dbReference>
<evidence type="ECO:0000313" key="8">
    <source>
        <dbReference type="EMBL" id="CAI5741456.1"/>
    </source>
</evidence>
<dbReference type="Gene3D" id="1.10.510.10">
    <property type="entry name" value="Transferase(Phosphotransferase) domain 1"/>
    <property type="match status" value="1"/>
</dbReference>
<dbReference type="EMBL" id="CANTFL010001450">
    <property type="protein sequence ID" value="CAI5741456.1"/>
    <property type="molecule type" value="Genomic_DNA"/>
</dbReference>
<gene>
    <name evidence="8" type="ORF">HBR001_LOCUS8493</name>
</gene>
<dbReference type="InterPro" id="IPR011009">
    <property type="entry name" value="Kinase-like_dom_sf"/>
</dbReference>
<evidence type="ECO:0000256" key="6">
    <source>
        <dbReference type="SAM" id="MobiDB-lite"/>
    </source>
</evidence>
<feature type="region of interest" description="Disordered" evidence="6">
    <location>
        <begin position="65"/>
        <end position="89"/>
    </location>
</feature>
<dbReference type="GO" id="GO:0005634">
    <property type="term" value="C:nucleus"/>
    <property type="evidence" value="ECO:0007669"/>
    <property type="project" value="TreeGrafter"/>
</dbReference>
<dbReference type="GO" id="GO:0005524">
    <property type="term" value="F:ATP binding"/>
    <property type="evidence" value="ECO:0007669"/>
    <property type="project" value="UniProtKB-KW"/>
</dbReference>
<dbReference type="GO" id="GO:0004674">
    <property type="term" value="F:protein serine/threonine kinase activity"/>
    <property type="evidence" value="ECO:0007669"/>
    <property type="project" value="UniProtKB-KW"/>
</dbReference>
<comment type="caution">
    <text evidence="8">The sequence shown here is derived from an EMBL/GenBank/DDBJ whole genome shotgun (WGS) entry which is preliminary data.</text>
</comment>
<feature type="domain" description="Protein kinase" evidence="7">
    <location>
        <begin position="12"/>
        <end position="319"/>
    </location>
</feature>
<dbReference type="Proteomes" id="UP001162031">
    <property type="component" value="Unassembled WGS sequence"/>
</dbReference>
<keyword evidence="1" id="KW-0723">Serine/threonine-protein kinase</keyword>
<proteinExistence type="predicted"/>
<dbReference type="PANTHER" id="PTHR24345">
    <property type="entry name" value="SERINE/THREONINE-PROTEIN KINASE PLK"/>
    <property type="match status" value="1"/>
</dbReference>
<dbReference type="PROSITE" id="PS50011">
    <property type="entry name" value="PROTEIN_KINASE_DOM"/>
    <property type="match status" value="1"/>
</dbReference>